<dbReference type="NCBIfam" id="TIGR00251">
    <property type="entry name" value="DUF167 family protein"/>
    <property type="match status" value="1"/>
</dbReference>
<dbReference type="SUPFAM" id="SSF69786">
    <property type="entry name" value="YggU-like"/>
    <property type="match status" value="1"/>
</dbReference>
<dbReference type="EMBL" id="JAGTJQ010000006">
    <property type="protein sequence ID" value="KAH7029126.1"/>
    <property type="molecule type" value="Genomic_DNA"/>
</dbReference>
<accession>A0A9P9BSS5</accession>
<dbReference type="AlphaFoldDB" id="A0A9P9BSS5"/>
<comment type="similarity">
    <text evidence="1">Belongs to the UPF0235 family.</text>
</comment>
<dbReference type="InterPro" id="IPR036591">
    <property type="entry name" value="YggU-like_sf"/>
</dbReference>
<dbReference type="PANTHER" id="PTHR13420">
    <property type="entry name" value="UPF0235 PROTEIN C15ORF40"/>
    <property type="match status" value="1"/>
</dbReference>
<dbReference type="RefSeq" id="XP_046011414.1">
    <property type="nucleotide sequence ID" value="XM_046148164.1"/>
</dbReference>
<sequence length="130" mass="13866">MTARQAVSILKKSASTLPAKCTLVLHCLVKPGASKIREGISAITDEAVEMNVAAPAQDGKANKAVLQILARALLVSKSDLQIVQGMKAREKTIMLPGSALCLDATRVVAGDEEARLVEVVRNRLQSYRAD</sequence>
<dbReference type="HAMAP" id="MF_00634">
    <property type="entry name" value="UPF0235"/>
    <property type="match status" value="1"/>
</dbReference>
<protein>
    <submittedName>
        <fullName evidence="2">Uncharacterized protein</fullName>
    </submittedName>
</protein>
<name>A0A9P9BSS5_9PEZI</name>
<evidence type="ECO:0000256" key="1">
    <source>
        <dbReference type="ARBA" id="ARBA00010364"/>
    </source>
</evidence>
<keyword evidence="3" id="KW-1185">Reference proteome</keyword>
<dbReference type="InterPro" id="IPR003746">
    <property type="entry name" value="DUF167"/>
</dbReference>
<reference evidence="2" key="1">
    <citation type="journal article" date="2021" name="Nat. Commun.">
        <title>Genetic determinants of endophytism in the Arabidopsis root mycobiome.</title>
        <authorList>
            <person name="Mesny F."/>
            <person name="Miyauchi S."/>
            <person name="Thiergart T."/>
            <person name="Pickel B."/>
            <person name="Atanasova L."/>
            <person name="Karlsson M."/>
            <person name="Huettel B."/>
            <person name="Barry K.W."/>
            <person name="Haridas S."/>
            <person name="Chen C."/>
            <person name="Bauer D."/>
            <person name="Andreopoulos W."/>
            <person name="Pangilinan J."/>
            <person name="LaButti K."/>
            <person name="Riley R."/>
            <person name="Lipzen A."/>
            <person name="Clum A."/>
            <person name="Drula E."/>
            <person name="Henrissat B."/>
            <person name="Kohler A."/>
            <person name="Grigoriev I.V."/>
            <person name="Martin F.M."/>
            <person name="Hacquard S."/>
        </authorList>
    </citation>
    <scope>NUCLEOTIDE SEQUENCE</scope>
    <source>
        <strain evidence="2">MPI-CAGE-CH-0230</strain>
    </source>
</reference>
<dbReference type="SMART" id="SM01152">
    <property type="entry name" value="DUF167"/>
    <property type="match status" value="1"/>
</dbReference>
<evidence type="ECO:0000313" key="2">
    <source>
        <dbReference type="EMBL" id="KAH7029126.1"/>
    </source>
</evidence>
<comment type="caution">
    <text evidence="2">The sequence shown here is derived from an EMBL/GenBank/DDBJ whole genome shotgun (WGS) entry which is preliminary data.</text>
</comment>
<dbReference type="GO" id="GO:0005737">
    <property type="term" value="C:cytoplasm"/>
    <property type="evidence" value="ECO:0007669"/>
    <property type="project" value="TreeGrafter"/>
</dbReference>
<dbReference type="Proteomes" id="UP000756346">
    <property type="component" value="Unassembled WGS sequence"/>
</dbReference>
<gene>
    <name evidence="2" type="ORF">B0I36DRAFT_128630</name>
</gene>
<proteinExistence type="inferred from homology"/>
<organism evidence="2 3">
    <name type="scientific">Microdochium trichocladiopsis</name>
    <dbReference type="NCBI Taxonomy" id="1682393"/>
    <lineage>
        <taxon>Eukaryota</taxon>
        <taxon>Fungi</taxon>
        <taxon>Dikarya</taxon>
        <taxon>Ascomycota</taxon>
        <taxon>Pezizomycotina</taxon>
        <taxon>Sordariomycetes</taxon>
        <taxon>Xylariomycetidae</taxon>
        <taxon>Xylariales</taxon>
        <taxon>Microdochiaceae</taxon>
        <taxon>Microdochium</taxon>
    </lineage>
</organism>
<dbReference type="PANTHER" id="PTHR13420:SF7">
    <property type="entry name" value="UPF0235 PROTEIN C15ORF40"/>
    <property type="match status" value="1"/>
</dbReference>
<dbReference type="OrthoDB" id="244097at2759"/>
<dbReference type="Gene3D" id="3.30.1200.10">
    <property type="entry name" value="YggU-like"/>
    <property type="match status" value="1"/>
</dbReference>
<evidence type="ECO:0000313" key="3">
    <source>
        <dbReference type="Proteomes" id="UP000756346"/>
    </source>
</evidence>
<dbReference type="GeneID" id="70177710"/>
<dbReference type="Pfam" id="PF02594">
    <property type="entry name" value="DUF167"/>
    <property type="match status" value="1"/>
</dbReference>